<keyword evidence="1" id="KW-1133">Transmembrane helix</keyword>
<protein>
    <submittedName>
        <fullName evidence="2">DUF1361 domain-containing protein</fullName>
    </submittedName>
</protein>
<name>A0A6G6GN26_9FLAO</name>
<dbReference type="AlphaFoldDB" id="A0A6G6GN26"/>
<dbReference type="RefSeq" id="WP_164679131.1">
    <property type="nucleotide sequence ID" value="NZ_CP049057.1"/>
</dbReference>
<keyword evidence="1" id="KW-0812">Transmembrane</keyword>
<dbReference type="Proteomes" id="UP000505306">
    <property type="component" value="Chromosome"/>
</dbReference>
<keyword evidence="3" id="KW-1185">Reference proteome</keyword>
<evidence type="ECO:0000313" key="3">
    <source>
        <dbReference type="Proteomes" id="UP000505306"/>
    </source>
</evidence>
<gene>
    <name evidence="2" type="ORF">G5B37_05860</name>
</gene>
<dbReference type="Pfam" id="PF07099">
    <property type="entry name" value="DUF1361"/>
    <property type="match status" value="1"/>
</dbReference>
<dbReference type="InterPro" id="IPR009793">
    <property type="entry name" value="DUF1361"/>
</dbReference>
<keyword evidence="1" id="KW-0472">Membrane</keyword>
<evidence type="ECO:0000256" key="1">
    <source>
        <dbReference type="SAM" id="Phobius"/>
    </source>
</evidence>
<evidence type="ECO:0000313" key="2">
    <source>
        <dbReference type="EMBL" id="QIE59101.1"/>
    </source>
</evidence>
<reference evidence="2 3" key="1">
    <citation type="submission" date="2020-02" db="EMBL/GenBank/DDBJ databases">
        <title>Complete genome sequence of Flavobacteriaceae bacterium.</title>
        <authorList>
            <person name="Kim S.-J."/>
            <person name="Kim Y.-S."/>
            <person name="Kim K.-H."/>
        </authorList>
    </citation>
    <scope>NUCLEOTIDE SEQUENCE [LARGE SCALE GENOMIC DNA]</scope>
    <source>
        <strain evidence="2 3">RR4-40</strain>
    </source>
</reference>
<proteinExistence type="predicted"/>
<feature type="transmembrane region" description="Helical" evidence="1">
    <location>
        <begin position="192"/>
        <end position="212"/>
    </location>
</feature>
<feature type="transmembrane region" description="Helical" evidence="1">
    <location>
        <begin position="39"/>
        <end position="62"/>
    </location>
</feature>
<feature type="transmembrane region" description="Helical" evidence="1">
    <location>
        <begin position="144"/>
        <end position="163"/>
    </location>
</feature>
<dbReference type="EMBL" id="CP049057">
    <property type="protein sequence ID" value="QIE59101.1"/>
    <property type="molecule type" value="Genomic_DNA"/>
</dbReference>
<feature type="transmembrane region" description="Helical" evidence="1">
    <location>
        <begin position="69"/>
        <end position="90"/>
    </location>
</feature>
<feature type="transmembrane region" description="Helical" evidence="1">
    <location>
        <begin position="12"/>
        <end position="33"/>
    </location>
</feature>
<feature type="transmembrane region" description="Helical" evidence="1">
    <location>
        <begin position="102"/>
        <end position="123"/>
    </location>
</feature>
<accession>A0A6G6GN26</accession>
<organism evidence="2 3">
    <name type="scientific">Rasiella rasia</name>
    <dbReference type="NCBI Taxonomy" id="2744027"/>
    <lineage>
        <taxon>Bacteria</taxon>
        <taxon>Pseudomonadati</taxon>
        <taxon>Bacteroidota</taxon>
        <taxon>Flavobacteriia</taxon>
        <taxon>Flavobacteriales</taxon>
        <taxon>Flavobacteriaceae</taxon>
        <taxon>Rasiella</taxon>
    </lineage>
</organism>
<dbReference type="KEGG" id="mgel:G5B37_05860"/>
<sequence length="225" mass="26141">MEKIKNFINTHFYTLFPLIAITVVSLFALMIRLKITHSFFFLFLVWNLFLAVIPFVLSFILLQYRNASKIAVSIVFIVWLLFLPNAPYILTDLIHLQHSKATLLGFDALLIGLFAIGGMLCYLQSMFQMEAIATRFLARKYRKWMLLAIPFLTGFGIYLGRFLRFNSWDILQDPISLVVEVTQIIIKPSQHMGAWIVTIGFGCFLWVGYVFYKKISLRKNVLRSH</sequence>